<protein>
    <submittedName>
        <fullName evidence="1">RteC protein</fullName>
    </submittedName>
</protein>
<dbReference type="EMBL" id="RAPY01000004">
    <property type="protein sequence ID" value="RKE47168.1"/>
    <property type="molecule type" value="Genomic_DNA"/>
</dbReference>
<dbReference type="Pfam" id="PF09357">
    <property type="entry name" value="RteC"/>
    <property type="match status" value="1"/>
</dbReference>
<evidence type="ECO:0000313" key="1">
    <source>
        <dbReference type="EMBL" id="RKE47168.1"/>
    </source>
</evidence>
<dbReference type="OrthoDB" id="790983at2"/>
<organism evidence="1 2">
    <name type="scientific">Sphingobacterium detergens</name>
    <dbReference type="NCBI Taxonomy" id="1145106"/>
    <lineage>
        <taxon>Bacteria</taxon>
        <taxon>Pseudomonadati</taxon>
        <taxon>Bacteroidota</taxon>
        <taxon>Sphingobacteriia</taxon>
        <taxon>Sphingobacteriales</taxon>
        <taxon>Sphingobacteriaceae</taxon>
        <taxon>Sphingobacterium</taxon>
    </lineage>
</organism>
<dbReference type="InterPro" id="IPR018534">
    <property type="entry name" value="Tet_reg_excision_RteC"/>
</dbReference>
<dbReference type="RefSeq" id="WP_120260982.1">
    <property type="nucleotide sequence ID" value="NZ_RAPY01000004.1"/>
</dbReference>
<sequence length="280" mass="32696">MENFTATLLSELTSALQEIAVTSENKLQQAERSFNAAEMAISKLREFIADYTFKSVEEEIRFFKEIKPEFQKELIYNEEVLFIESNCPISPEEPRKVFIDRALNRIQAYFEKHNYIYNYCRSGQTTFDTLFFVRLPKPIPLTPVSFSDIDPEFSNPHSYKVAKLKALEELREYIRNEKVQKIEPRQEPDKTIAGSKRNRIFTGPKAAIEEILQGMLAKGWINYGDYAAQQLFHDFESFFNVKLSDPSRSLIGMAIRKNGYTPHIDKMKDALIDRIERKHQ</sequence>
<dbReference type="AlphaFoldDB" id="A0A420ARS6"/>
<proteinExistence type="predicted"/>
<comment type="caution">
    <text evidence="1">The sequence shown here is derived from an EMBL/GenBank/DDBJ whole genome shotgun (WGS) entry which is preliminary data.</text>
</comment>
<keyword evidence="2" id="KW-1185">Reference proteome</keyword>
<accession>A0A420ARS6</accession>
<gene>
    <name evidence="1" type="ORF">DFQ12_4330</name>
</gene>
<reference evidence="1 2" key="1">
    <citation type="submission" date="2018-09" db="EMBL/GenBank/DDBJ databases">
        <title>Genomic Encyclopedia of Type Strains, Phase III (KMG-III): the genomes of soil and plant-associated and newly described type strains.</title>
        <authorList>
            <person name="Whitman W."/>
        </authorList>
    </citation>
    <scope>NUCLEOTIDE SEQUENCE [LARGE SCALE GENOMIC DNA]</scope>
    <source>
        <strain evidence="1 2">CECT 7938</strain>
    </source>
</reference>
<dbReference type="Proteomes" id="UP000286246">
    <property type="component" value="Unassembled WGS sequence"/>
</dbReference>
<evidence type="ECO:0000313" key="2">
    <source>
        <dbReference type="Proteomes" id="UP000286246"/>
    </source>
</evidence>
<name>A0A420ARS6_SPHD1</name>